<dbReference type="KEGG" id="vg:65132495"/>
<protein>
    <submittedName>
        <fullName evidence="2">Uncharacterized protein</fullName>
    </submittedName>
</protein>
<accession>A0A873WS45</accession>
<dbReference type="RefSeq" id="YP_010113935.1">
    <property type="nucleotide sequence ID" value="NC_055910.1"/>
</dbReference>
<proteinExistence type="predicted"/>
<keyword evidence="1" id="KW-0812">Transmembrane</keyword>
<name>A0A873WS45_9CAUD</name>
<organism evidence="2 3">
    <name type="scientific">Providencia phage PSTCR5</name>
    <dbReference type="NCBI Taxonomy" id="2783547"/>
    <lineage>
        <taxon>Viruses</taxon>
        <taxon>Duplodnaviria</taxon>
        <taxon>Heunggongvirae</taxon>
        <taxon>Uroviricota</taxon>
        <taxon>Caudoviricetes</taxon>
        <taxon>Demerecviridae</taxon>
        <taxon>Priunavirus</taxon>
        <taxon>Priunavirus PSTCR5</taxon>
    </lineage>
</organism>
<evidence type="ECO:0000313" key="2">
    <source>
        <dbReference type="EMBL" id="QPB12148.1"/>
    </source>
</evidence>
<dbReference type="EMBL" id="MW057857">
    <property type="protein sequence ID" value="QPB12148.1"/>
    <property type="molecule type" value="Genomic_DNA"/>
</dbReference>
<dbReference type="Proteomes" id="UP000663042">
    <property type="component" value="Segment"/>
</dbReference>
<evidence type="ECO:0000313" key="3">
    <source>
        <dbReference type="Proteomes" id="UP000663042"/>
    </source>
</evidence>
<feature type="transmembrane region" description="Helical" evidence="1">
    <location>
        <begin position="20"/>
        <end position="43"/>
    </location>
</feature>
<keyword evidence="3" id="KW-1185">Reference proteome</keyword>
<evidence type="ECO:0000256" key="1">
    <source>
        <dbReference type="SAM" id="Phobius"/>
    </source>
</evidence>
<keyword evidence="1" id="KW-1133">Transmembrane helix</keyword>
<keyword evidence="1" id="KW-0472">Membrane</keyword>
<dbReference type="GeneID" id="65132495"/>
<sequence>MRKSDDGKSIIFTESEAMWFFLLFPGIWFTLVLGGIAILLPFFI</sequence>
<reference evidence="2 3" key="1">
    <citation type="submission" date="2020-10" db="EMBL/GenBank/DDBJ databases">
        <title>Novel bacteriophages targeting Providencia spp. as potential agents for phage therapy.</title>
        <authorList>
            <person name="Rakov C."/>
            <person name="Alkalay-Oren S."/>
            <person name="Coppenhagen-Glazer S."/>
            <person name="Hazan R."/>
        </authorList>
    </citation>
    <scope>NUCLEOTIDE SEQUENCE [LARGE SCALE GENOMIC DNA]</scope>
</reference>